<keyword evidence="2 5" id="KW-0235">DNA replication</keyword>
<proteinExistence type="inferred from homology"/>
<feature type="binding site" evidence="5">
    <location>
        <position position="214"/>
    </location>
    <ligand>
        <name>ATP</name>
        <dbReference type="ChEBI" id="CHEBI:30616"/>
    </ligand>
</feature>
<dbReference type="Gene3D" id="1.10.10.10">
    <property type="entry name" value="Winged helix-like DNA-binding domain superfamily/Winged helix DNA-binding domain"/>
    <property type="match status" value="1"/>
</dbReference>
<dbReference type="InterPro" id="IPR049945">
    <property type="entry name" value="AAA_22"/>
</dbReference>
<sequence>MADSIFKRYLEKKNNLIKNRGILQATYVPDVLLHRDYQIEEIVDIVAPSLNKDKPSNIIIIGQTGTGKTAVVNYVGHELERADAENKNCRYIYVNCEVIDTPYSILYNISNQIITDPNKKIPFTGWSLEKIFNELANYIDDENKIFIVVLDEIDMSFKKNGDDIFYYLTTINEMLKNSRVSIIGITNNSTFAEKFLSPRIRSRLGEEKIVFPPYTPEQLIDILKNRAEQAFYPNVLDNSVIPYCAAISAQGSGDARKALDLLRISADIAERNGDSIVTSAHVDYARQKIELDAVVEVIKTLTDQSKIVLMSIIKTPSSNDTGSVTTGEVYTTYVELSKNLGYNPLSQRMVANLISEMDMLGIITARVKSFGRGGRTKEIDVNKVSNDVFSILSSDDIFRGMNLNQKLKKQTTLM</sequence>
<dbReference type="PANTHER" id="PTHR10763">
    <property type="entry name" value="CELL DIVISION CONTROL PROTEIN 6-RELATED"/>
    <property type="match status" value="1"/>
</dbReference>
<feature type="domain" description="Cdc6 C-terminal" evidence="7">
    <location>
        <begin position="309"/>
        <end position="392"/>
    </location>
</feature>
<dbReference type="GO" id="GO:0051301">
    <property type="term" value="P:cell division"/>
    <property type="evidence" value="ECO:0007669"/>
    <property type="project" value="UniProtKB-KW"/>
</dbReference>
<dbReference type="RefSeq" id="WP_015503907.1">
    <property type="nucleotide sequence ID" value="NC_020913.1"/>
</dbReference>
<dbReference type="Pfam" id="PF22703">
    <property type="entry name" value="Cdc6_lid"/>
    <property type="match status" value="1"/>
</dbReference>
<keyword evidence="4 5" id="KW-0067">ATP-binding</keyword>
<dbReference type="SUPFAM" id="SSF52540">
    <property type="entry name" value="P-loop containing nucleoside triphosphate hydrolases"/>
    <property type="match status" value="1"/>
</dbReference>
<comment type="similarity">
    <text evidence="1 5">Belongs to the CDC6/cdc18 family.</text>
</comment>
<feature type="binding site" evidence="5">
    <location>
        <begin position="66"/>
        <end position="70"/>
    </location>
    <ligand>
        <name>ATP</name>
        <dbReference type="ChEBI" id="CHEBI:30616"/>
    </ligand>
</feature>
<accession>M9SES5</accession>
<dbReference type="SMART" id="SM00382">
    <property type="entry name" value="AAA"/>
    <property type="match status" value="1"/>
</dbReference>
<dbReference type="GeneID" id="41320806"/>
<dbReference type="CDD" id="cd18139">
    <property type="entry name" value="HLD_clamp_RarA"/>
    <property type="match status" value="1"/>
</dbReference>
<dbReference type="EMBL" id="CP004049">
    <property type="protein sequence ID" value="AGI84758.1"/>
    <property type="molecule type" value="Genomic_DNA"/>
</dbReference>
<dbReference type="Gene3D" id="3.40.50.300">
    <property type="entry name" value="P-loop containing nucleotide triphosphate hydrolases"/>
    <property type="match status" value="1"/>
</dbReference>
<dbReference type="Pfam" id="PF09079">
    <property type="entry name" value="WHD_Cdc6"/>
    <property type="match status" value="1"/>
</dbReference>
<dbReference type="InterPro" id="IPR036390">
    <property type="entry name" value="WH_DNA-bd_sf"/>
</dbReference>
<dbReference type="HAMAP" id="MF_01407">
    <property type="entry name" value="ORC1_type_DNA_replic_protein"/>
    <property type="match status" value="1"/>
</dbReference>
<gene>
    <name evidence="8" type="ORF">MMALV_00010</name>
</gene>
<dbReference type="CDD" id="cd08768">
    <property type="entry name" value="Cdc6_C"/>
    <property type="match status" value="1"/>
</dbReference>
<dbReference type="GO" id="GO:0005524">
    <property type="term" value="F:ATP binding"/>
    <property type="evidence" value="ECO:0007669"/>
    <property type="project" value="UniProtKB-UniRule"/>
</dbReference>
<dbReference type="InterPro" id="IPR036388">
    <property type="entry name" value="WH-like_DNA-bd_sf"/>
</dbReference>
<keyword evidence="9" id="KW-1185">Reference proteome</keyword>
<dbReference type="CDD" id="cd00009">
    <property type="entry name" value="AAA"/>
    <property type="match status" value="1"/>
</dbReference>
<dbReference type="NCBIfam" id="TIGR02928">
    <property type="entry name" value="orc1/cdc6 family replication initiation protein"/>
    <property type="match status" value="1"/>
</dbReference>
<keyword evidence="8" id="KW-0132">Cell division</keyword>
<organism evidence="8 9">
    <name type="scientific">Methanomethylophilus alvi (strain Mx1201)</name>
    <dbReference type="NCBI Taxonomy" id="1236689"/>
    <lineage>
        <taxon>Archaea</taxon>
        <taxon>Methanobacteriati</taxon>
        <taxon>Thermoplasmatota</taxon>
        <taxon>Thermoplasmata</taxon>
        <taxon>Methanomassiliicoccales</taxon>
        <taxon>Methanomethylophilaceae</taxon>
        <taxon>Methanomethylophilus</taxon>
    </lineage>
</organism>
<dbReference type="Proteomes" id="UP000012672">
    <property type="component" value="Chromosome"/>
</dbReference>
<evidence type="ECO:0000259" key="7">
    <source>
        <dbReference type="SMART" id="SM01074"/>
    </source>
</evidence>
<dbReference type="Gene3D" id="1.10.8.60">
    <property type="match status" value="1"/>
</dbReference>
<dbReference type="InterPro" id="IPR050311">
    <property type="entry name" value="ORC1/CDC6"/>
</dbReference>
<evidence type="ECO:0000313" key="9">
    <source>
        <dbReference type="Proteomes" id="UP000012672"/>
    </source>
</evidence>
<dbReference type="SMART" id="SM01074">
    <property type="entry name" value="Cdc6_C"/>
    <property type="match status" value="1"/>
</dbReference>
<dbReference type="InterPro" id="IPR014277">
    <property type="entry name" value="Orc1/Cdc6_arc"/>
</dbReference>
<dbReference type="FunFam" id="1.10.8.60:FF:000073">
    <property type="entry name" value="ORC1-type DNA replication protein"/>
    <property type="match status" value="1"/>
</dbReference>
<evidence type="ECO:0000256" key="3">
    <source>
        <dbReference type="ARBA" id="ARBA00022741"/>
    </source>
</evidence>
<evidence type="ECO:0000313" key="8">
    <source>
        <dbReference type="EMBL" id="AGI84758.1"/>
    </source>
</evidence>
<feature type="domain" description="AAA+ ATPase" evidence="6">
    <location>
        <begin position="54"/>
        <end position="210"/>
    </location>
</feature>
<name>M9SES5_METAX</name>
<comment type="function">
    <text evidence="5">Involved in regulation of DNA replication.</text>
</comment>
<dbReference type="InterPro" id="IPR055237">
    <property type="entry name" value="Cdc6_lid"/>
</dbReference>
<evidence type="ECO:0000256" key="5">
    <source>
        <dbReference type="HAMAP-Rule" id="MF_01407"/>
    </source>
</evidence>
<dbReference type="InterPro" id="IPR025662">
    <property type="entry name" value="Sigma_54_int_dom_ATP-bd_1"/>
</dbReference>
<dbReference type="PROSITE" id="PS00675">
    <property type="entry name" value="SIGMA54_INTERACT_1"/>
    <property type="match status" value="1"/>
</dbReference>
<evidence type="ECO:0000256" key="4">
    <source>
        <dbReference type="ARBA" id="ARBA00022840"/>
    </source>
</evidence>
<keyword evidence="3 5" id="KW-0547">Nucleotide-binding</keyword>
<feature type="binding site" evidence="5">
    <location>
        <position position="226"/>
    </location>
    <ligand>
        <name>ATP</name>
        <dbReference type="ChEBI" id="CHEBI:30616"/>
    </ligand>
</feature>
<dbReference type="Pfam" id="PF13401">
    <property type="entry name" value="AAA_22"/>
    <property type="match status" value="1"/>
</dbReference>
<dbReference type="eggNOG" id="arCOG00467">
    <property type="taxonomic scope" value="Archaea"/>
</dbReference>
<evidence type="ECO:0000256" key="2">
    <source>
        <dbReference type="ARBA" id="ARBA00022705"/>
    </source>
</evidence>
<dbReference type="SUPFAM" id="SSF46785">
    <property type="entry name" value="Winged helix' DNA-binding domain"/>
    <property type="match status" value="1"/>
</dbReference>
<dbReference type="AlphaFoldDB" id="M9SES5"/>
<dbReference type="GO" id="GO:0016887">
    <property type="term" value="F:ATP hydrolysis activity"/>
    <property type="evidence" value="ECO:0007669"/>
    <property type="project" value="InterPro"/>
</dbReference>
<evidence type="ECO:0000259" key="6">
    <source>
        <dbReference type="SMART" id="SM00382"/>
    </source>
</evidence>
<keyword evidence="8" id="KW-0131">Cell cycle</keyword>
<dbReference type="PANTHER" id="PTHR10763:SF22">
    <property type="entry name" value="ORC1-TYPE DNA REPLICATION PROTEIN"/>
    <property type="match status" value="1"/>
</dbReference>
<dbReference type="InterPro" id="IPR027417">
    <property type="entry name" value="P-loop_NTPase"/>
</dbReference>
<dbReference type="InParanoid" id="M9SES5"/>
<reference evidence="8 9" key="1">
    <citation type="journal article" date="2012" name="J. Bacteriol.">
        <title>Genome sequence of 'Candidatus Methanomethylophilus alvus' Mx1201, a methanogenic archaeon from the human gut belonging to a seventh order of methanogens.</title>
        <authorList>
            <person name="Borrel G."/>
            <person name="Harris H.M."/>
            <person name="Tottey W."/>
            <person name="Mihajlovski A."/>
            <person name="Parisot N."/>
            <person name="Peyretaillade E."/>
            <person name="Peyret P."/>
            <person name="Gribaldo S."/>
            <person name="O'Toole P.W."/>
            <person name="Brugere J.F."/>
        </authorList>
    </citation>
    <scope>NUCLEOTIDE SEQUENCE [LARGE SCALE GENOMIC DNA]</scope>
    <source>
        <strain evidence="8 9">Mx1201</strain>
    </source>
</reference>
<dbReference type="GO" id="GO:0006260">
    <property type="term" value="P:DNA replication"/>
    <property type="evidence" value="ECO:0007669"/>
    <property type="project" value="UniProtKB-UniRule"/>
</dbReference>
<dbReference type="InterPro" id="IPR015163">
    <property type="entry name" value="Cdc6_C"/>
</dbReference>
<dbReference type="KEGG" id="max:MMALV_00010"/>
<dbReference type="InterPro" id="IPR003593">
    <property type="entry name" value="AAA+_ATPase"/>
</dbReference>
<dbReference type="HOGENOM" id="CLU_025112_3_1_2"/>
<protein>
    <recommendedName>
        <fullName evidence="5">ORC1-type DNA replication protein</fullName>
    </recommendedName>
</protein>
<evidence type="ECO:0000256" key="1">
    <source>
        <dbReference type="ARBA" id="ARBA00006184"/>
    </source>
</evidence>
<dbReference type="STRING" id="1236689.MMALV_00010"/>